<evidence type="ECO:0008006" key="4">
    <source>
        <dbReference type="Google" id="ProtNLM"/>
    </source>
</evidence>
<accession>A0A1Y5FC80</accession>
<feature type="chain" id="PRO_5012802733" description="Secreted protein" evidence="1">
    <location>
        <begin position="20"/>
        <end position="121"/>
    </location>
</feature>
<reference evidence="3" key="1">
    <citation type="journal article" date="2017" name="Proc. Natl. Acad. Sci. U.S.A.">
        <title>Simulation of Deepwater Horizon oil plume reveals substrate specialization within a complex community of hydrocarbon-degraders.</title>
        <authorList>
            <person name="Hu P."/>
            <person name="Dubinsky E.A."/>
            <person name="Probst A.J."/>
            <person name="Wang J."/>
            <person name="Sieber C.M.K."/>
            <person name="Tom L.M."/>
            <person name="Gardinali P."/>
            <person name="Banfield J.F."/>
            <person name="Atlas R.M."/>
            <person name="Andersen G.L."/>
        </authorList>
    </citation>
    <scope>NUCLEOTIDE SEQUENCE [LARGE SCALE GENOMIC DNA]</scope>
</reference>
<proteinExistence type="predicted"/>
<comment type="caution">
    <text evidence="2">The sequence shown here is derived from an EMBL/GenBank/DDBJ whole genome shotgun (WGS) entry which is preliminary data.</text>
</comment>
<feature type="signal peptide" evidence="1">
    <location>
        <begin position="1"/>
        <end position="19"/>
    </location>
</feature>
<evidence type="ECO:0000313" key="2">
    <source>
        <dbReference type="EMBL" id="OUR96232.1"/>
    </source>
</evidence>
<organism evidence="2 3">
    <name type="scientific">Halobacteriovorax marinus</name>
    <dbReference type="NCBI Taxonomy" id="97084"/>
    <lineage>
        <taxon>Bacteria</taxon>
        <taxon>Pseudomonadati</taxon>
        <taxon>Bdellovibrionota</taxon>
        <taxon>Bacteriovoracia</taxon>
        <taxon>Bacteriovoracales</taxon>
        <taxon>Halobacteriovoraceae</taxon>
        <taxon>Halobacteriovorax</taxon>
    </lineage>
</organism>
<dbReference type="Proteomes" id="UP000196531">
    <property type="component" value="Unassembled WGS sequence"/>
</dbReference>
<keyword evidence="1" id="KW-0732">Signal</keyword>
<name>A0A1Y5FC80_9BACT</name>
<gene>
    <name evidence="2" type="ORF">A9Q84_07695</name>
</gene>
<dbReference type="EMBL" id="MAAO01000006">
    <property type="protein sequence ID" value="OUR96232.1"/>
    <property type="molecule type" value="Genomic_DNA"/>
</dbReference>
<protein>
    <recommendedName>
        <fullName evidence="4">Secreted protein</fullName>
    </recommendedName>
</protein>
<sequence length="121" mass="14195">MVKHMLLSLILCFSTNIFAAPEFLSVRSYVDTEFESMFEIKVFEYPKIILDCQSFFHQLVIYETIEGSLQRKDSYTLDFSECYQAHEFLYQSQMSKEPVCLMITQEDMSIGLSNKDSDHCK</sequence>
<dbReference type="AlphaFoldDB" id="A0A1Y5FC80"/>
<evidence type="ECO:0000256" key="1">
    <source>
        <dbReference type="SAM" id="SignalP"/>
    </source>
</evidence>
<evidence type="ECO:0000313" key="3">
    <source>
        <dbReference type="Proteomes" id="UP000196531"/>
    </source>
</evidence>